<reference evidence="1 2" key="1">
    <citation type="submission" date="2024-09" db="EMBL/GenBank/DDBJ databases">
        <authorList>
            <person name="Sun Q."/>
            <person name="Mori K."/>
        </authorList>
    </citation>
    <scope>NUCLEOTIDE SEQUENCE [LARGE SCALE GENOMIC DNA]</scope>
    <source>
        <strain evidence="1 2">JCM 12822</strain>
    </source>
</reference>
<dbReference type="InterPro" id="IPR015947">
    <property type="entry name" value="PUA-like_sf"/>
</dbReference>
<proteinExistence type="predicted"/>
<dbReference type="RefSeq" id="WP_380570304.1">
    <property type="nucleotide sequence ID" value="NZ_JBHMAH010000013.1"/>
</dbReference>
<keyword evidence="2" id="KW-1185">Reference proteome</keyword>
<evidence type="ECO:0008006" key="3">
    <source>
        <dbReference type="Google" id="ProtNLM"/>
    </source>
</evidence>
<name>A0ABV5Z5T5_9STAP</name>
<evidence type="ECO:0000313" key="1">
    <source>
        <dbReference type="EMBL" id="MFB9860740.1"/>
    </source>
</evidence>
<protein>
    <recommendedName>
        <fullName evidence="3">ASCH domain-containing protein</fullName>
    </recommendedName>
</protein>
<dbReference type="SUPFAM" id="SSF88697">
    <property type="entry name" value="PUA domain-like"/>
    <property type="match status" value="1"/>
</dbReference>
<evidence type="ECO:0000313" key="2">
    <source>
        <dbReference type="Proteomes" id="UP001589740"/>
    </source>
</evidence>
<comment type="caution">
    <text evidence="1">The sequence shown here is derived from an EMBL/GenBank/DDBJ whole genome shotgun (WGS) entry which is preliminary data.</text>
</comment>
<gene>
    <name evidence="1" type="ORF">ACFFLE_06395</name>
</gene>
<dbReference type="Proteomes" id="UP001589740">
    <property type="component" value="Unassembled WGS sequence"/>
</dbReference>
<organism evidence="1 2">
    <name type="scientific">Salinicoccus siamensis</name>
    <dbReference type="NCBI Taxonomy" id="381830"/>
    <lineage>
        <taxon>Bacteria</taxon>
        <taxon>Bacillati</taxon>
        <taxon>Bacillota</taxon>
        <taxon>Bacilli</taxon>
        <taxon>Bacillales</taxon>
        <taxon>Staphylococcaceae</taxon>
        <taxon>Salinicoccus</taxon>
    </lineage>
</organism>
<accession>A0ABV5Z5T5</accession>
<dbReference type="EMBL" id="JBHMAH010000013">
    <property type="protein sequence ID" value="MFB9860740.1"/>
    <property type="molecule type" value="Genomic_DNA"/>
</dbReference>
<dbReference type="Gene3D" id="2.30.130.30">
    <property type="entry name" value="Hypothetical protein"/>
    <property type="match status" value="1"/>
</dbReference>
<sequence length="51" mass="6324">MKHYMRLFKTPFNMIQSGYKTVEVRLNDDKRRKLKPNDRYTSLYCLKRINL</sequence>